<evidence type="ECO:0000256" key="1">
    <source>
        <dbReference type="ARBA" id="ARBA00004127"/>
    </source>
</evidence>
<feature type="compositionally biased region" description="Basic and acidic residues" evidence="7">
    <location>
        <begin position="571"/>
        <end position="581"/>
    </location>
</feature>
<feature type="transmembrane region" description="Helical" evidence="8">
    <location>
        <begin position="399"/>
        <end position="422"/>
    </location>
</feature>
<dbReference type="EMBL" id="KZ819324">
    <property type="protein sequence ID" value="PWN21950.1"/>
    <property type="molecule type" value="Genomic_DNA"/>
</dbReference>
<dbReference type="GO" id="GO:0012505">
    <property type="term" value="C:endomembrane system"/>
    <property type="evidence" value="ECO:0007669"/>
    <property type="project" value="UniProtKB-SubCell"/>
</dbReference>
<feature type="transmembrane region" description="Helical" evidence="8">
    <location>
        <begin position="320"/>
        <end position="340"/>
    </location>
</feature>
<sequence length="641" mass="69363">MAENLNDKVAASAVGRWFRLDGCGHPLERKGSRFTTELRAGLVTFTAMAYILSVNASILSDTGGTCPCTIDDCDSDPAFAVCKNELRQDYVVATAAMSFVSTFLMSVLANLPLGLAPGLGVNAYLAYSVVGYNGFGGLTTFGGAFAAVFLEGWLFFFLSVFGLRQMIGRLLPRSLALATGAGIGAFLAFIGLGPNGLAVIGGDTTNLIGLGGCLAEYQDPDLPNYCLSHVLQDPRIWAGIFGGGVFTALLLMYRVRGALLWPILLVSIAAWPRTSGITLFPHTEAGDQAFDFFKNVATWHSFTHLGPSNIEWSSYGSGRVWLALITFLYTDALDTTATLFSMSRHAGLFDDTTADFEGSSVAFLVDAFCIAIGALMNLSPCTAFIESASGITEGGRTGITGVTISFFFFLSLFFAPIFASFPDYATGATLFIVGSMMIRNTSMINWGFVGDAIPAFLTIILMPLTNSIAYGVIAGIISWMILHIVPQLVTLITFGKVPLPEGWDTDKELYDVWLGVDERGVKGAFKLVLPPWMQRLIRGKKRFWEMDYDEMMAYKAGRELTIAKAQAIEEQRRQERQDLASRRKGASAARYNSDDSDSYAAGETKMPLNDDVGRVPHFGQQDPSSSVGKGRASLDDLEGRN</sequence>
<reference evidence="9 10" key="1">
    <citation type="journal article" date="2018" name="Mol. Biol. Evol.">
        <title>Broad Genomic Sampling Reveals a Smut Pathogenic Ancestry of the Fungal Clade Ustilaginomycotina.</title>
        <authorList>
            <person name="Kijpornyongpan T."/>
            <person name="Mondo S.J."/>
            <person name="Barry K."/>
            <person name="Sandor L."/>
            <person name="Lee J."/>
            <person name="Lipzen A."/>
            <person name="Pangilinan J."/>
            <person name="LaButti K."/>
            <person name="Hainaut M."/>
            <person name="Henrissat B."/>
            <person name="Grigoriev I.V."/>
            <person name="Spatafora J.W."/>
            <person name="Aime M.C."/>
        </authorList>
    </citation>
    <scope>NUCLEOTIDE SEQUENCE [LARGE SCALE GENOMIC DNA]</scope>
    <source>
        <strain evidence="9 10">MCA 4718</strain>
    </source>
</reference>
<feature type="transmembrane region" description="Helical" evidence="8">
    <location>
        <begin position="90"/>
        <end position="115"/>
    </location>
</feature>
<feature type="compositionally biased region" description="Basic and acidic residues" evidence="7">
    <location>
        <begin position="632"/>
        <end position="641"/>
    </location>
</feature>
<keyword evidence="6 8" id="KW-0472">Membrane</keyword>
<evidence type="ECO:0000256" key="6">
    <source>
        <dbReference type="ARBA" id="ARBA00023136"/>
    </source>
</evidence>
<dbReference type="OrthoDB" id="431212at2759"/>
<feature type="region of interest" description="Disordered" evidence="7">
    <location>
        <begin position="571"/>
        <end position="641"/>
    </location>
</feature>
<dbReference type="Pfam" id="PF00860">
    <property type="entry name" value="Xan_ur_permease"/>
    <property type="match status" value="1"/>
</dbReference>
<keyword evidence="3" id="KW-0813">Transport</keyword>
<evidence type="ECO:0000313" key="10">
    <source>
        <dbReference type="Proteomes" id="UP000245942"/>
    </source>
</evidence>
<evidence type="ECO:0000313" key="9">
    <source>
        <dbReference type="EMBL" id="PWN21950.1"/>
    </source>
</evidence>
<proteinExistence type="inferred from homology"/>
<dbReference type="STRING" id="1684307.A0A316U9N9"/>
<accession>A0A316U9N9</accession>
<keyword evidence="5 8" id="KW-1133">Transmembrane helix</keyword>
<evidence type="ECO:0000256" key="5">
    <source>
        <dbReference type="ARBA" id="ARBA00022989"/>
    </source>
</evidence>
<dbReference type="InterPro" id="IPR045018">
    <property type="entry name" value="Azg-like"/>
</dbReference>
<feature type="transmembrane region" description="Helical" evidence="8">
    <location>
        <begin position="175"/>
        <end position="193"/>
    </location>
</feature>
<evidence type="ECO:0000256" key="4">
    <source>
        <dbReference type="ARBA" id="ARBA00022692"/>
    </source>
</evidence>
<feature type="transmembrane region" description="Helical" evidence="8">
    <location>
        <begin position="468"/>
        <end position="489"/>
    </location>
</feature>
<dbReference type="Proteomes" id="UP000245942">
    <property type="component" value="Unassembled WGS sequence"/>
</dbReference>
<feature type="transmembrane region" description="Helical" evidence="8">
    <location>
        <begin position="135"/>
        <end position="163"/>
    </location>
</feature>
<comment type="subcellular location">
    <subcellularLocation>
        <location evidence="1">Endomembrane system</location>
        <topology evidence="1">Multi-pass membrane protein</topology>
    </subcellularLocation>
</comment>
<dbReference type="GO" id="GO:0005345">
    <property type="term" value="F:purine nucleobase transmembrane transporter activity"/>
    <property type="evidence" value="ECO:0007669"/>
    <property type="project" value="TreeGrafter"/>
</dbReference>
<evidence type="ECO:0000256" key="8">
    <source>
        <dbReference type="SAM" id="Phobius"/>
    </source>
</evidence>
<evidence type="ECO:0000256" key="3">
    <source>
        <dbReference type="ARBA" id="ARBA00022448"/>
    </source>
</evidence>
<dbReference type="GO" id="GO:0015854">
    <property type="term" value="P:guanine transport"/>
    <property type="evidence" value="ECO:0007669"/>
    <property type="project" value="TreeGrafter"/>
</dbReference>
<keyword evidence="10" id="KW-1185">Reference proteome</keyword>
<keyword evidence="4 8" id="KW-0812">Transmembrane</keyword>
<gene>
    <name evidence="9" type="ORF">BCV69DRAFT_247183</name>
</gene>
<dbReference type="GeneID" id="37011974"/>
<organism evidence="9 10">
    <name type="scientific">Pseudomicrostroma glucosiphilum</name>
    <dbReference type="NCBI Taxonomy" id="1684307"/>
    <lineage>
        <taxon>Eukaryota</taxon>
        <taxon>Fungi</taxon>
        <taxon>Dikarya</taxon>
        <taxon>Basidiomycota</taxon>
        <taxon>Ustilaginomycotina</taxon>
        <taxon>Exobasidiomycetes</taxon>
        <taxon>Microstromatales</taxon>
        <taxon>Microstromatales incertae sedis</taxon>
        <taxon>Pseudomicrostroma</taxon>
    </lineage>
</organism>
<protein>
    <submittedName>
        <fullName evidence="9">Uncharacterized protein</fullName>
    </submittedName>
</protein>
<dbReference type="GO" id="GO:0005886">
    <property type="term" value="C:plasma membrane"/>
    <property type="evidence" value="ECO:0007669"/>
    <property type="project" value="TreeGrafter"/>
</dbReference>
<dbReference type="RefSeq" id="XP_025349110.1">
    <property type="nucleotide sequence ID" value="XM_025490240.1"/>
</dbReference>
<feature type="transmembrane region" description="Helical" evidence="8">
    <location>
        <begin position="361"/>
        <end position="379"/>
    </location>
</feature>
<feature type="transmembrane region" description="Helical" evidence="8">
    <location>
        <begin position="443"/>
        <end position="462"/>
    </location>
</feature>
<comment type="similarity">
    <text evidence="2">Belongs to the nucleobase:cation symporter-2 (NCS2) (TC 2.A.40) family. Azg-like subfamily.</text>
</comment>
<dbReference type="InterPro" id="IPR006043">
    <property type="entry name" value="NCS2"/>
</dbReference>
<dbReference type="PANTHER" id="PTHR43337">
    <property type="entry name" value="XANTHINE/URACIL PERMEASE C887.17-RELATED"/>
    <property type="match status" value="1"/>
</dbReference>
<dbReference type="AlphaFoldDB" id="A0A316U9N9"/>
<evidence type="ECO:0000256" key="2">
    <source>
        <dbReference type="ARBA" id="ARBA00005697"/>
    </source>
</evidence>
<dbReference type="PANTHER" id="PTHR43337:SF1">
    <property type="entry name" value="XANTHINE_URACIL PERMEASE C887.17-RELATED"/>
    <property type="match status" value="1"/>
</dbReference>
<dbReference type="GO" id="GO:0015853">
    <property type="term" value="P:adenine transport"/>
    <property type="evidence" value="ECO:0007669"/>
    <property type="project" value="TreeGrafter"/>
</dbReference>
<feature type="transmembrane region" description="Helical" evidence="8">
    <location>
        <begin position="236"/>
        <end position="253"/>
    </location>
</feature>
<evidence type="ECO:0000256" key="7">
    <source>
        <dbReference type="SAM" id="MobiDB-lite"/>
    </source>
</evidence>
<name>A0A316U9N9_9BASI</name>